<gene>
    <name evidence="2" type="ORF">SAMN04488056_104113</name>
</gene>
<accession>A0A1I5FM50</accession>
<feature type="chain" id="PRO_5011693727" evidence="1">
    <location>
        <begin position="25"/>
        <end position="101"/>
    </location>
</feature>
<name>A0A1I5FM50_9HYPH</name>
<sequence>MHSRLILALSLIMIALLAPRAATADPAPCRQKYEAYLSNLDKASDAISAILKRDSNCLEASNDCERCTRLDDGTLSCTPIGFTCTSGTSVCTRRAPSQPAQ</sequence>
<proteinExistence type="predicted"/>
<dbReference type="AlphaFoldDB" id="A0A1I5FM50"/>
<dbReference type="Proteomes" id="UP000199236">
    <property type="component" value="Unassembled WGS sequence"/>
</dbReference>
<protein>
    <submittedName>
        <fullName evidence="2">Uncharacterized protein</fullName>
    </submittedName>
</protein>
<feature type="signal peptide" evidence="1">
    <location>
        <begin position="1"/>
        <end position="24"/>
    </location>
</feature>
<dbReference type="RefSeq" id="WP_090071563.1">
    <property type="nucleotide sequence ID" value="NZ_FOVR01000004.1"/>
</dbReference>
<keyword evidence="1" id="KW-0732">Signal</keyword>
<evidence type="ECO:0000313" key="3">
    <source>
        <dbReference type="Proteomes" id="UP000199236"/>
    </source>
</evidence>
<dbReference type="EMBL" id="FOVR01000004">
    <property type="protein sequence ID" value="SFO24840.1"/>
    <property type="molecule type" value="Genomic_DNA"/>
</dbReference>
<reference evidence="2 3" key="1">
    <citation type="submission" date="2016-10" db="EMBL/GenBank/DDBJ databases">
        <authorList>
            <person name="de Groot N.N."/>
        </authorList>
    </citation>
    <scope>NUCLEOTIDE SEQUENCE [LARGE SCALE GENOMIC DNA]</scope>
    <source>
        <strain evidence="2 3">CGMCC 1.9157</strain>
    </source>
</reference>
<evidence type="ECO:0000313" key="2">
    <source>
        <dbReference type="EMBL" id="SFO24840.1"/>
    </source>
</evidence>
<evidence type="ECO:0000256" key="1">
    <source>
        <dbReference type="SAM" id="SignalP"/>
    </source>
</evidence>
<organism evidence="2 3">
    <name type="scientific">Cohaesibacter marisflavi</name>
    <dbReference type="NCBI Taxonomy" id="655353"/>
    <lineage>
        <taxon>Bacteria</taxon>
        <taxon>Pseudomonadati</taxon>
        <taxon>Pseudomonadota</taxon>
        <taxon>Alphaproteobacteria</taxon>
        <taxon>Hyphomicrobiales</taxon>
        <taxon>Cohaesibacteraceae</taxon>
    </lineage>
</organism>
<dbReference type="OrthoDB" id="8456152at2"/>
<keyword evidence="3" id="KW-1185">Reference proteome</keyword>